<dbReference type="GO" id="GO:0008610">
    <property type="term" value="P:lipid biosynthetic process"/>
    <property type="evidence" value="ECO:0007669"/>
    <property type="project" value="UniProtKB-ARBA"/>
</dbReference>
<keyword evidence="5 8" id="KW-0812">Transmembrane</keyword>
<evidence type="ECO:0000256" key="8">
    <source>
        <dbReference type="SAM" id="Phobius"/>
    </source>
</evidence>
<evidence type="ECO:0000256" key="1">
    <source>
        <dbReference type="ARBA" id="ARBA00004651"/>
    </source>
</evidence>
<dbReference type="GO" id="GO:0016763">
    <property type="term" value="F:pentosyltransferase activity"/>
    <property type="evidence" value="ECO:0007669"/>
    <property type="project" value="TreeGrafter"/>
</dbReference>
<name>X0Y103_9ZZZZ</name>
<keyword evidence="2" id="KW-1003">Cell membrane</keyword>
<feature type="transmembrane region" description="Helical" evidence="8">
    <location>
        <begin position="82"/>
        <end position="99"/>
    </location>
</feature>
<comment type="subcellular location">
    <subcellularLocation>
        <location evidence="1">Cell membrane</location>
        <topology evidence="1">Multi-pass membrane protein</topology>
    </subcellularLocation>
</comment>
<keyword evidence="6 8" id="KW-1133">Transmembrane helix</keyword>
<feature type="transmembrane region" description="Helical" evidence="8">
    <location>
        <begin position="26"/>
        <end position="46"/>
    </location>
</feature>
<evidence type="ECO:0000256" key="5">
    <source>
        <dbReference type="ARBA" id="ARBA00022692"/>
    </source>
</evidence>
<evidence type="ECO:0000313" key="10">
    <source>
        <dbReference type="EMBL" id="GAG30581.1"/>
    </source>
</evidence>
<dbReference type="PANTHER" id="PTHR33908">
    <property type="entry name" value="MANNOSYLTRANSFERASE YKCB-RELATED"/>
    <property type="match status" value="1"/>
</dbReference>
<dbReference type="PANTHER" id="PTHR33908:SF11">
    <property type="entry name" value="MEMBRANE PROTEIN"/>
    <property type="match status" value="1"/>
</dbReference>
<dbReference type="InterPro" id="IPR038731">
    <property type="entry name" value="RgtA/B/C-like"/>
</dbReference>
<dbReference type="EMBL" id="BARS01049217">
    <property type="protein sequence ID" value="GAG30581.1"/>
    <property type="molecule type" value="Genomic_DNA"/>
</dbReference>
<proteinExistence type="predicted"/>
<accession>X0Y103</accession>
<keyword evidence="4" id="KW-0808">Transferase</keyword>
<feature type="domain" description="Glycosyltransferase RgtA/B/C/D-like" evidence="9">
    <location>
        <begin position="6"/>
        <end position="161"/>
    </location>
</feature>
<keyword evidence="3" id="KW-0328">Glycosyltransferase</keyword>
<feature type="non-terminal residue" evidence="10">
    <location>
        <position position="1"/>
    </location>
</feature>
<evidence type="ECO:0000256" key="4">
    <source>
        <dbReference type="ARBA" id="ARBA00022679"/>
    </source>
</evidence>
<keyword evidence="7 8" id="KW-0472">Membrane</keyword>
<feature type="non-terminal residue" evidence="10">
    <location>
        <position position="241"/>
    </location>
</feature>
<dbReference type="Pfam" id="PF13231">
    <property type="entry name" value="PMT_2"/>
    <property type="match status" value="1"/>
</dbReference>
<evidence type="ECO:0000256" key="7">
    <source>
        <dbReference type="ARBA" id="ARBA00023136"/>
    </source>
</evidence>
<feature type="transmembrane region" description="Helical" evidence="8">
    <location>
        <begin position="106"/>
        <end position="131"/>
    </location>
</feature>
<gene>
    <name evidence="10" type="ORF">S01H1_73645</name>
</gene>
<evidence type="ECO:0000256" key="3">
    <source>
        <dbReference type="ARBA" id="ARBA00022676"/>
    </source>
</evidence>
<organism evidence="10">
    <name type="scientific">marine sediment metagenome</name>
    <dbReference type="NCBI Taxonomy" id="412755"/>
    <lineage>
        <taxon>unclassified sequences</taxon>
        <taxon>metagenomes</taxon>
        <taxon>ecological metagenomes</taxon>
    </lineage>
</organism>
<dbReference type="AlphaFoldDB" id="X0Y103"/>
<evidence type="ECO:0000256" key="2">
    <source>
        <dbReference type="ARBA" id="ARBA00022475"/>
    </source>
</evidence>
<reference evidence="10" key="1">
    <citation type="journal article" date="2014" name="Front. Microbiol.">
        <title>High frequency of phylogenetically diverse reductive dehalogenase-homologous genes in deep subseafloor sedimentary metagenomes.</title>
        <authorList>
            <person name="Kawai M."/>
            <person name="Futagami T."/>
            <person name="Toyoda A."/>
            <person name="Takaki Y."/>
            <person name="Nishi S."/>
            <person name="Hori S."/>
            <person name="Arai W."/>
            <person name="Tsubouchi T."/>
            <person name="Morono Y."/>
            <person name="Uchiyama I."/>
            <person name="Ito T."/>
            <person name="Fujiyama A."/>
            <person name="Inagaki F."/>
            <person name="Takami H."/>
        </authorList>
    </citation>
    <scope>NUCLEOTIDE SEQUENCE</scope>
    <source>
        <strain evidence="10">Expedition CK06-06</strain>
    </source>
</reference>
<evidence type="ECO:0000256" key="6">
    <source>
        <dbReference type="ARBA" id="ARBA00022989"/>
    </source>
</evidence>
<dbReference type="GO" id="GO:0005886">
    <property type="term" value="C:plasma membrane"/>
    <property type="evidence" value="ECO:0007669"/>
    <property type="project" value="UniProtKB-SubCell"/>
</dbReference>
<sequence>YRCFFPPGQVFALGVMYRLFDGSVRAAQMLNVVYATLTVLGVWYIARQWFGQSVARAASLLAAFLPSTIFACMLIGAEVPEAFWLTAALCFHAAIAKRSHKAIGAFACGLCLGIGSLIRPTLVLLPLPIGLHMLLTHRNRRGALISACAVGIGVAATVLPWTYRNYRVTGGFILISSNGGQVLYSANNDDAQGDYTESATDYLYRHAPDDLTLQNLGTKLACRWIRANPRRFLALGVKKFV</sequence>
<comment type="caution">
    <text evidence="10">The sequence shown here is derived from an EMBL/GenBank/DDBJ whole genome shotgun (WGS) entry which is preliminary data.</text>
</comment>
<protein>
    <recommendedName>
        <fullName evidence="9">Glycosyltransferase RgtA/B/C/D-like domain-containing protein</fullName>
    </recommendedName>
</protein>
<feature type="transmembrane region" description="Helical" evidence="8">
    <location>
        <begin position="58"/>
        <end position="76"/>
    </location>
</feature>
<evidence type="ECO:0000259" key="9">
    <source>
        <dbReference type="Pfam" id="PF13231"/>
    </source>
</evidence>
<dbReference type="InterPro" id="IPR050297">
    <property type="entry name" value="LipidA_mod_glycosyltrf_83"/>
</dbReference>
<feature type="transmembrane region" description="Helical" evidence="8">
    <location>
        <begin position="143"/>
        <end position="163"/>
    </location>
</feature>